<evidence type="ECO:0000256" key="8">
    <source>
        <dbReference type="SAM" id="Phobius"/>
    </source>
</evidence>
<dbReference type="PANTHER" id="PTHR30294:SF29">
    <property type="entry name" value="MULTIDRUG ABC TRANSPORTER PERMEASE YBHS-RELATED"/>
    <property type="match status" value="1"/>
</dbReference>
<dbReference type="Pfam" id="PF12698">
    <property type="entry name" value="ABC2_membrane_3"/>
    <property type="match status" value="1"/>
</dbReference>
<reference evidence="10 11" key="1">
    <citation type="submission" date="2019-03" db="EMBL/GenBank/DDBJ databases">
        <title>Genomic Encyclopedia of Type Strains, Phase IV (KMG-IV): sequencing the most valuable type-strain genomes for metagenomic binning, comparative biology and taxonomic classification.</title>
        <authorList>
            <person name="Goeker M."/>
        </authorList>
    </citation>
    <scope>NUCLEOTIDE SEQUENCE [LARGE SCALE GENOMIC DNA]</scope>
    <source>
        <strain evidence="10 11">DSM 28679</strain>
    </source>
</reference>
<evidence type="ECO:0000313" key="10">
    <source>
        <dbReference type="EMBL" id="TDQ37546.1"/>
    </source>
</evidence>
<accession>A0A4R6TWC4</accession>
<dbReference type="EMBL" id="SNYK01000007">
    <property type="protein sequence ID" value="TDQ37546.1"/>
    <property type="molecule type" value="Genomic_DNA"/>
</dbReference>
<dbReference type="PANTHER" id="PTHR30294">
    <property type="entry name" value="MEMBRANE COMPONENT OF ABC TRANSPORTER YHHJ-RELATED"/>
    <property type="match status" value="1"/>
</dbReference>
<evidence type="ECO:0000259" key="9">
    <source>
        <dbReference type="PROSITE" id="PS51012"/>
    </source>
</evidence>
<evidence type="ECO:0000256" key="1">
    <source>
        <dbReference type="ARBA" id="ARBA00004651"/>
    </source>
</evidence>
<evidence type="ECO:0000256" key="6">
    <source>
        <dbReference type="ARBA" id="ARBA00022989"/>
    </source>
</evidence>
<dbReference type="Proteomes" id="UP000294575">
    <property type="component" value="Unassembled WGS sequence"/>
</dbReference>
<dbReference type="OrthoDB" id="9808686at2"/>
<gene>
    <name evidence="10" type="ORF">DFQ45_10751</name>
</gene>
<comment type="similarity">
    <text evidence="2">Belongs to the ABC-2 integral membrane protein family.</text>
</comment>
<feature type="transmembrane region" description="Helical" evidence="8">
    <location>
        <begin position="255"/>
        <end position="277"/>
    </location>
</feature>
<dbReference type="AlphaFoldDB" id="A0A4R6TWC4"/>
<name>A0A4R6TWC4_9GAMM</name>
<dbReference type="InterPro" id="IPR047817">
    <property type="entry name" value="ABC2_TM_bact-type"/>
</dbReference>
<feature type="transmembrane region" description="Helical" evidence="8">
    <location>
        <begin position="340"/>
        <end position="362"/>
    </location>
</feature>
<keyword evidence="7 8" id="KW-0472">Membrane</keyword>
<feature type="transmembrane region" description="Helical" evidence="8">
    <location>
        <begin position="176"/>
        <end position="199"/>
    </location>
</feature>
<comment type="subcellular location">
    <subcellularLocation>
        <location evidence="1">Cell membrane</location>
        <topology evidence="1">Multi-pass membrane protein</topology>
    </subcellularLocation>
</comment>
<sequence>MSHRRLWALVHKESLQAVRDPSTLLIALVLPLILLLLFAYAVSLDAKNVPVAVVNESSSAKAQQLAAALAATAYLQPEFVQDRRTAMPALVSGQVRGYIVIPADFEQRLSQRGEQPLLQVLTDGSQPNTANYVENYTLGVLQSWRAGLPEAAAAQQGGIQLEPRFWFNPELESRRALVPGAIAIVMTIIGTLLTALVVAREWERGTMEAIMSTPASVNQILIGKLLPYFVLAMLSMLGATLLAVQVFDVPLRGSLWALLLLSAVFMIPALGQGLLISSLTRNQFLASQIALFSGYLPAFILSGFLFEIDAMPAVVRALTYVIPARYFVDSLKTVFLAGDVWAVFLPNLLAMAGIGLLFFALARRATRKNLEG</sequence>
<dbReference type="GO" id="GO:0140359">
    <property type="term" value="F:ABC-type transporter activity"/>
    <property type="evidence" value="ECO:0007669"/>
    <property type="project" value="InterPro"/>
</dbReference>
<evidence type="ECO:0000256" key="4">
    <source>
        <dbReference type="ARBA" id="ARBA00022475"/>
    </source>
</evidence>
<feature type="transmembrane region" description="Helical" evidence="8">
    <location>
        <begin position="289"/>
        <end position="306"/>
    </location>
</feature>
<evidence type="ECO:0000256" key="5">
    <source>
        <dbReference type="ARBA" id="ARBA00022692"/>
    </source>
</evidence>
<evidence type="ECO:0000256" key="2">
    <source>
        <dbReference type="ARBA" id="ARBA00007783"/>
    </source>
</evidence>
<evidence type="ECO:0000256" key="3">
    <source>
        <dbReference type="ARBA" id="ARBA00022448"/>
    </source>
</evidence>
<dbReference type="PROSITE" id="PS51012">
    <property type="entry name" value="ABC_TM2"/>
    <property type="match status" value="1"/>
</dbReference>
<dbReference type="InterPro" id="IPR051449">
    <property type="entry name" value="ABC-2_transporter_component"/>
</dbReference>
<keyword evidence="3" id="KW-0813">Transport</keyword>
<evidence type="ECO:0000256" key="7">
    <source>
        <dbReference type="ARBA" id="ARBA00023136"/>
    </source>
</evidence>
<proteinExistence type="inferred from homology"/>
<evidence type="ECO:0000313" key="11">
    <source>
        <dbReference type="Proteomes" id="UP000294575"/>
    </source>
</evidence>
<dbReference type="Gene3D" id="3.40.1710.10">
    <property type="entry name" value="abc type-2 transporter like domain"/>
    <property type="match status" value="1"/>
</dbReference>
<keyword evidence="5 8" id="KW-0812">Transmembrane</keyword>
<protein>
    <submittedName>
        <fullName evidence="10">ABC-2 type transport system permease protein</fullName>
    </submittedName>
</protein>
<organism evidence="10 11">
    <name type="scientific">Thiopseudomonas denitrificans</name>
    <dbReference type="NCBI Taxonomy" id="1501432"/>
    <lineage>
        <taxon>Bacteria</taxon>
        <taxon>Pseudomonadati</taxon>
        <taxon>Pseudomonadota</taxon>
        <taxon>Gammaproteobacteria</taxon>
        <taxon>Pseudomonadales</taxon>
        <taxon>Pseudomonadaceae</taxon>
        <taxon>Thiopseudomonas</taxon>
    </lineage>
</organism>
<dbReference type="InterPro" id="IPR013525">
    <property type="entry name" value="ABC2_TM"/>
</dbReference>
<keyword evidence="11" id="KW-1185">Reference proteome</keyword>
<feature type="transmembrane region" description="Helical" evidence="8">
    <location>
        <begin position="220"/>
        <end position="243"/>
    </location>
</feature>
<comment type="caution">
    <text evidence="10">The sequence shown here is derived from an EMBL/GenBank/DDBJ whole genome shotgun (WGS) entry which is preliminary data.</text>
</comment>
<feature type="transmembrane region" description="Helical" evidence="8">
    <location>
        <begin position="21"/>
        <end position="42"/>
    </location>
</feature>
<keyword evidence="6 8" id="KW-1133">Transmembrane helix</keyword>
<dbReference type="GO" id="GO:0005886">
    <property type="term" value="C:plasma membrane"/>
    <property type="evidence" value="ECO:0007669"/>
    <property type="project" value="UniProtKB-SubCell"/>
</dbReference>
<feature type="domain" description="ABC transmembrane type-2" evidence="9">
    <location>
        <begin position="118"/>
        <end position="369"/>
    </location>
</feature>
<dbReference type="RefSeq" id="WP_101495677.1">
    <property type="nucleotide sequence ID" value="NZ_LNJZ01000002.1"/>
</dbReference>
<keyword evidence="4" id="KW-1003">Cell membrane</keyword>